<protein>
    <recommendedName>
        <fullName evidence="3">Inner membrane protein</fullName>
    </recommendedName>
</protein>
<dbReference type="InterPro" id="IPR023137">
    <property type="entry name" value="BrxA_sf"/>
</dbReference>
<dbReference type="PATRIC" id="fig|129848.4.peg.864"/>
<keyword evidence="2" id="KW-1185">Reference proteome</keyword>
<sequence>MMKYSAGLISKSFWYLESKKTARYMLDGLTREEIRDLAIKDNIYQVESEYRAKNLANAIYTRLNSLPEIILKDVVDSDVATSKVLVLISIMKTDRLFFEFMHEVFRNNIILGDLTIKDRDLNLFFQEKKVQSEIVDKWVDKTIKKLKSRYLTVLGYAGVIRTNTDKREIIVPFIDYKIKQKLIDNNMAPYLYAITGEK</sequence>
<organism evidence="1 2">
    <name type="scientific">Methanobacterium congolense</name>
    <dbReference type="NCBI Taxonomy" id="118062"/>
    <lineage>
        <taxon>Archaea</taxon>
        <taxon>Methanobacteriati</taxon>
        <taxon>Methanobacteriota</taxon>
        <taxon>Methanomada group</taxon>
        <taxon>Methanobacteria</taxon>
        <taxon>Methanobacteriales</taxon>
        <taxon>Methanobacteriaceae</taxon>
        <taxon>Methanobacterium</taxon>
    </lineage>
</organism>
<proteinExistence type="predicted"/>
<dbReference type="Proteomes" id="UP000094707">
    <property type="component" value="Chromosome I"/>
</dbReference>
<reference evidence="1 2" key="1">
    <citation type="submission" date="2016-08" db="EMBL/GenBank/DDBJ databases">
        <authorList>
            <person name="Seilhamer J.J."/>
        </authorList>
    </citation>
    <scope>NUCLEOTIDE SEQUENCE [LARGE SCALE GENOMIC DNA]</scope>
    <source>
        <strain evidence="1">Buetzberg</strain>
    </source>
</reference>
<dbReference type="KEGG" id="mcub:MCBB_0862"/>
<dbReference type="AlphaFoldDB" id="A0A1D3L1I5"/>
<dbReference type="EMBL" id="LT607756">
    <property type="protein sequence ID" value="SCG85426.1"/>
    <property type="molecule type" value="Genomic_DNA"/>
</dbReference>
<dbReference type="InterPro" id="IPR014948">
    <property type="entry name" value="BrxA"/>
</dbReference>
<accession>A0A1D3L1I5</accession>
<name>A0A1D3L1I5_9EURY</name>
<dbReference type="Pfam" id="PF08849">
    <property type="entry name" value="BrxA"/>
    <property type="match status" value="1"/>
</dbReference>
<evidence type="ECO:0000313" key="2">
    <source>
        <dbReference type="Proteomes" id="UP000094707"/>
    </source>
</evidence>
<evidence type="ECO:0008006" key="3">
    <source>
        <dbReference type="Google" id="ProtNLM"/>
    </source>
</evidence>
<dbReference type="STRING" id="118062.MCBB_0862"/>
<dbReference type="Gene3D" id="1.10.3540.10">
    <property type="entry name" value="uncharacterized protein from magnetospirillum magneticum domain"/>
    <property type="match status" value="1"/>
</dbReference>
<evidence type="ECO:0000313" key="1">
    <source>
        <dbReference type="EMBL" id="SCG85426.1"/>
    </source>
</evidence>
<gene>
    <name evidence="1" type="ORF">MCBB_0862</name>
</gene>